<keyword evidence="1" id="KW-0812">Transmembrane</keyword>
<name>A0A6I4LZE9_9SPHN</name>
<evidence type="ECO:0000313" key="2">
    <source>
        <dbReference type="EMBL" id="MVZ98289.1"/>
    </source>
</evidence>
<dbReference type="OrthoDB" id="7609298at2"/>
<dbReference type="RefSeq" id="WP_160354219.1">
    <property type="nucleotide sequence ID" value="NZ_SDWJ01000002.1"/>
</dbReference>
<organism evidence="2 3">
    <name type="scientific">Sphingorhabdus profundilacus</name>
    <dbReference type="NCBI Taxonomy" id="2509718"/>
    <lineage>
        <taxon>Bacteria</taxon>
        <taxon>Pseudomonadati</taxon>
        <taxon>Pseudomonadota</taxon>
        <taxon>Alphaproteobacteria</taxon>
        <taxon>Sphingomonadales</taxon>
        <taxon>Sphingomonadaceae</taxon>
        <taxon>Sphingorhabdus</taxon>
    </lineage>
</organism>
<dbReference type="EMBL" id="SDWJ01000002">
    <property type="protein sequence ID" value="MVZ98289.1"/>
    <property type="molecule type" value="Genomic_DNA"/>
</dbReference>
<gene>
    <name evidence="2" type="ORF">EUU23_11350</name>
</gene>
<protein>
    <submittedName>
        <fullName evidence="2">Uncharacterized protein</fullName>
    </submittedName>
</protein>
<dbReference type="Proteomes" id="UP000471147">
    <property type="component" value="Unassembled WGS sequence"/>
</dbReference>
<feature type="transmembrane region" description="Helical" evidence="1">
    <location>
        <begin position="12"/>
        <end position="29"/>
    </location>
</feature>
<evidence type="ECO:0000313" key="3">
    <source>
        <dbReference type="Proteomes" id="UP000471147"/>
    </source>
</evidence>
<keyword evidence="3" id="KW-1185">Reference proteome</keyword>
<sequence>MAKISEQNARRQAVILPASVFWFDIKAILTYEGFDPFFPGLRQKDLRYIYIPAASFLALCKMASNLASVFKWSPS</sequence>
<keyword evidence="1" id="KW-1133">Transmembrane helix</keyword>
<keyword evidence="1" id="KW-0472">Membrane</keyword>
<proteinExistence type="predicted"/>
<dbReference type="AlphaFoldDB" id="A0A6I4LZE9"/>
<reference evidence="2 3" key="1">
    <citation type="submission" date="2019-01" db="EMBL/GenBank/DDBJ databases">
        <title>Sphingorhabdus lacus sp.nov., isolated from an oligotrophic freshwater lake.</title>
        <authorList>
            <person name="Park M."/>
        </authorList>
    </citation>
    <scope>NUCLEOTIDE SEQUENCE [LARGE SCALE GENOMIC DNA]</scope>
    <source>
        <strain evidence="2 3">IMCC26285</strain>
    </source>
</reference>
<evidence type="ECO:0000256" key="1">
    <source>
        <dbReference type="SAM" id="Phobius"/>
    </source>
</evidence>
<accession>A0A6I4LZE9</accession>
<comment type="caution">
    <text evidence="2">The sequence shown here is derived from an EMBL/GenBank/DDBJ whole genome shotgun (WGS) entry which is preliminary data.</text>
</comment>
<feature type="transmembrane region" description="Helical" evidence="1">
    <location>
        <begin position="49"/>
        <end position="70"/>
    </location>
</feature>